<evidence type="ECO:0000313" key="3">
    <source>
        <dbReference type="Proteomes" id="UP000663843"/>
    </source>
</evidence>
<gene>
    <name evidence="2" type="ORF">RDB_LOCUS135722</name>
</gene>
<evidence type="ECO:0000313" key="2">
    <source>
        <dbReference type="EMBL" id="CAE6497240.1"/>
    </source>
</evidence>
<organism evidence="2 3">
    <name type="scientific">Rhizoctonia solani</name>
    <dbReference type="NCBI Taxonomy" id="456999"/>
    <lineage>
        <taxon>Eukaryota</taxon>
        <taxon>Fungi</taxon>
        <taxon>Dikarya</taxon>
        <taxon>Basidiomycota</taxon>
        <taxon>Agaricomycotina</taxon>
        <taxon>Agaricomycetes</taxon>
        <taxon>Cantharellales</taxon>
        <taxon>Ceratobasidiaceae</taxon>
        <taxon>Rhizoctonia</taxon>
    </lineage>
</organism>
<comment type="caution">
    <text evidence="2">The sequence shown here is derived from an EMBL/GenBank/DDBJ whole genome shotgun (WGS) entry which is preliminary data.</text>
</comment>
<accession>A0A8H3CSJ1</accession>
<dbReference type="Proteomes" id="UP000663843">
    <property type="component" value="Unassembled WGS sequence"/>
</dbReference>
<dbReference type="EMBL" id="CAJMWT010004844">
    <property type="protein sequence ID" value="CAE6497240.1"/>
    <property type="molecule type" value="Genomic_DNA"/>
</dbReference>
<reference evidence="2" key="1">
    <citation type="submission" date="2021-01" db="EMBL/GenBank/DDBJ databases">
        <authorList>
            <person name="Kaushik A."/>
        </authorList>
    </citation>
    <scope>NUCLEOTIDE SEQUENCE</scope>
    <source>
        <strain evidence="2">AG2-2IIIB</strain>
    </source>
</reference>
<name>A0A8H3CSJ1_9AGAM</name>
<protein>
    <submittedName>
        <fullName evidence="2">Uncharacterized protein</fullName>
    </submittedName>
</protein>
<sequence length="488" mass="54784">MHWTLHMWLNNLLSRSAVMSLIHHQITTQSEPLPPIICPPKAKEVIPPLEKFTSSVDTWLDHGAPDRLRLEGIRFKEFERILQDLYSRGLKPRYDWDQESRTSVLRMPTGIHEEVGAFFSCQVTPSFNQNLKHRSICGYPSVDAMGSPNLSIGLKGSTVCPDQCFRLMQQDADGEVVYVQDTPRVMLETSVSETRIHVMAKVLSCLHEMRGLQAAVVCDIKNIPRRTIHGAESSSKVAKPFLAEIAIWTRKAVGPLHPDPCYHRDELGDHKLGDTVGLTGGLAPEQGHISTSSPVEGEEFDERAREYFRRDPRYPHHLQSIVRRSEEWITLYDASVPIVRGEPEPELIFDVYDFLRPCARFPHSYISDRKISVPLGGLRRRLILALQARQNLSGHRFVPKAGSLTGGFGPSQGLHGRKGQLSSITTNPIGMNFGRGLFTSSTSPLLGNRSARCWTAVRPMATRPSVPLFARLLVPGAVTRVLSRFIRR</sequence>
<evidence type="ECO:0000256" key="1">
    <source>
        <dbReference type="SAM" id="SignalP"/>
    </source>
</evidence>
<dbReference type="AlphaFoldDB" id="A0A8H3CSJ1"/>
<feature type="chain" id="PRO_5034256668" evidence="1">
    <location>
        <begin position="21"/>
        <end position="488"/>
    </location>
</feature>
<feature type="signal peptide" evidence="1">
    <location>
        <begin position="1"/>
        <end position="20"/>
    </location>
</feature>
<proteinExistence type="predicted"/>
<keyword evidence="1" id="KW-0732">Signal</keyword>